<dbReference type="AlphaFoldDB" id="A0A2U2J536"/>
<evidence type="ECO:0000313" key="7">
    <source>
        <dbReference type="Proteomes" id="UP000245916"/>
    </source>
</evidence>
<dbReference type="SUPFAM" id="SSF48452">
    <property type="entry name" value="TPR-like"/>
    <property type="match status" value="1"/>
</dbReference>
<organism evidence="6 7">
    <name type="scientific">Allosphingosinicella humi</name>
    <dbReference type="NCBI Taxonomy" id="2068657"/>
    <lineage>
        <taxon>Bacteria</taxon>
        <taxon>Pseudomonadati</taxon>
        <taxon>Pseudomonadota</taxon>
        <taxon>Alphaproteobacteria</taxon>
        <taxon>Sphingomonadales</taxon>
        <taxon>Sphingomonadaceae</taxon>
        <taxon>Allosphingosinicella</taxon>
    </lineage>
</organism>
<name>A0A2U2J536_9SPHN</name>
<evidence type="ECO:0000256" key="1">
    <source>
        <dbReference type="ARBA" id="ARBA00022737"/>
    </source>
</evidence>
<dbReference type="Gene3D" id="1.25.40.10">
    <property type="entry name" value="Tetratricopeptide repeat domain"/>
    <property type="match status" value="2"/>
</dbReference>
<keyword evidence="1" id="KW-0677">Repeat</keyword>
<dbReference type="InterPro" id="IPR019734">
    <property type="entry name" value="TPR_rpt"/>
</dbReference>
<feature type="repeat" description="TPR" evidence="4">
    <location>
        <begin position="77"/>
        <end position="110"/>
    </location>
</feature>
<protein>
    <recommendedName>
        <fullName evidence="5">Cytochrome c-type biogenesis protein H TPR domain-containing protein</fullName>
    </recommendedName>
</protein>
<dbReference type="PANTHER" id="PTHR47870">
    <property type="entry name" value="CYTOCHROME C-TYPE BIOGENESIS PROTEIN CCMH"/>
    <property type="match status" value="1"/>
</dbReference>
<evidence type="ECO:0000256" key="2">
    <source>
        <dbReference type="ARBA" id="ARBA00022748"/>
    </source>
</evidence>
<dbReference type="Pfam" id="PF23914">
    <property type="entry name" value="TPR_CcmH_CycH"/>
    <property type="match status" value="1"/>
</dbReference>
<keyword evidence="7" id="KW-1185">Reference proteome</keyword>
<dbReference type="InterPro" id="IPR051263">
    <property type="entry name" value="C-type_cytochrome_biogenesis"/>
</dbReference>
<comment type="caution">
    <text evidence="6">The sequence shown here is derived from an EMBL/GenBank/DDBJ whole genome shotgun (WGS) entry which is preliminary data.</text>
</comment>
<dbReference type="GO" id="GO:0017004">
    <property type="term" value="P:cytochrome complex assembly"/>
    <property type="evidence" value="ECO:0007669"/>
    <property type="project" value="UniProtKB-KW"/>
</dbReference>
<evidence type="ECO:0000259" key="5">
    <source>
        <dbReference type="Pfam" id="PF23914"/>
    </source>
</evidence>
<evidence type="ECO:0000256" key="4">
    <source>
        <dbReference type="PROSITE-ProRule" id="PRU00339"/>
    </source>
</evidence>
<accession>A0A2U2J536</accession>
<sequence length="313" mass="32822">MTASSSTGSRPQTATIALVAAGIIAAASAGVAIYRSGDGAPKEASPHGNVRPDEPVADVQTMIAGLEARLREDPDNAEGWRMLGWSYFEIGDLMRSASAYRRAAEIEPDKAENWSSLGEALQTASTQVSPEAAAAFRRALAIDPADPRARYFIAVQKDLQGQHAAAIDDWIALLKDTPAGAPWEVDLRRTIQLAAEKQDIDIAGRMPPPSGGSTATAAIPGPTPEQMAAASSIPPSQQDAMVEGMVEGLARRLEANPRDAAGWIRLMRSRMVLGETDAASDALRSALAAFEGDAATTAQLNRAADELGVPRGG</sequence>
<dbReference type="InterPro" id="IPR011990">
    <property type="entry name" value="TPR-like_helical_dom_sf"/>
</dbReference>
<reference evidence="6 7" key="1">
    <citation type="submission" date="2018-05" db="EMBL/GenBank/DDBJ databases">
        <title>Genome of Sphingosinicella humi QZX222.</title>
        <authorList>
            <person name="Qiao Z."/>
            <person name="Wang G."/>
        </authorList>
    </citation>
    <scope>NUCLEOTIDE SEQUENCE [LARGE SCALE GENOMIC DNA]</scope>
    <source>
        <strain evidence="6 7">QZX222</strain>
    </source>
</reference>
<dbReference type="OrthoDB" id="9815847at2"/>
<gene>
    <name evidence="6" type="ORF">DF286_11700</name>
</gene>
<keyword evidence="2" id="KW-0201">Cytochrome c-type biogenesis</keyword>
<dbReference type="PROSITE" id="PS50005">
    <property type="entry name" value="TPR"/>
    <property type="match status" value="1"/>
</dbReference>
<evidence type="ECO:0000313" key="6">
    <source>
        <dbReference type="EMBL" id="PWG03460.1"/>
    </source>
</evidence>
<dbReference type="PANTHER" id="PTHR47870:SF1">
    <property type="entry name" value="CYTOCHROME C-TYPE BIOGENESIS PROTEIN CCMH"/>
    <property type="match status" value="1"/>
</dbReference>
<keyword evidence="3 4" id="KW-0802">TPR repeat</keyword>
<dbReference type="EMBL" id="QFFF01000001">
    <property type="protein sequence ID" value="PWG03460.1"/>
    <property type="molecule type" value="Genomic_DNA"/>
</dbReference>
<proteinExistence type="predicted"/>
<evidence type="ECO:0000256" key="3">
    <source>
        <dbReference type="ARBA" id="ARBA00022803"/>
    </source>
</evidence>
<feature type="domain" description="Cytochrome c-type biogenesis protein H TPR" evidence="5">
    <location>
        <begin position="57"/>
        <end position="179"/>
    </location>
</feature>
<dbReference type="RefSeq" id="WP_109271598.1">
    <property type="nucleotide sequence ID" value="NZ_QFFF01000001.1"/>
</dbReference>
<dbReference type="InterPro" id="IPR056413">
    <property type="entry name" value="TPR_CcmH_CycH"/>
</dbReference>
<dbReference type="Proteomes" id="UP000245916">
    <property type="component" value="Unassembled WGS sequence"/>
</dbReference>